<feature type="compositionally biased region" description="Basic and acidic residues" evidence="5">
    <location>
        <begin position="121"/>
        <end position="134"/>
    </location>
</feature>
<evidence type="ECO:0000256" key="6">
    <source>
        <dbReference type="SAM" id="SignalP"/>
    </source>
</evidence>
<dbReference type="InterPro" id="IPR041219">
    <property type="entry name" value="Phage_lysozyme2"/>
</dbReference>
<evidence type="ECO:0000259" key="8">
    <source>
        <dbReference type="PROSITE" id="PS51935"/>
    </source>
</evidence>
<keyword evidence="3" id="KW-0378">Hydrolase</keyword>
<accession>A0AAE3F627</accession>
<dbReference type="RefSeq" id="WP_238033724.1">
    <property type="nucleotide sequence ID" value="NZ_JAKNFS010000040.1"/>
</dbReference>
<evidence type="ECO:0000256" key="1">
    <source>
        <dbReference type="ARBA" id="ARBA00007074"/>
    </source>
</evidence>
<keyword evidence="2" id="KW-0645">Protease</keyword>
<feature type="region of interest" description="Disordered" evidence="5">
    <location>
        <begin position="31"/>
        <end position="156"/>
    </location>
</feature>
<feature type="domain" description="SH3b" evidence="7">
    <location>
        <begin position="184"/>
        <end position="248"/>
    </location>
</feature>
<name>A0AAE3F627_9FIRM</name>
<dbReference type="PROSITE" id="PS51935">
    <property type="entry name" value="NLPC_P60"/>
    <property type="match status" value="1"/>
</dbReference>
<feature type="domain" description="NlpC/P60" evidence="8">
    <location>
        <begin position="289"/>
        <end position="406"/>
    </location>
</feature>
<dbReference type="Pfam" id="PF08239">
    <property type="entry name" value="SH3_3"/>
    <property type="match status" value="1"/>
</dbReference>
<sequence length="597" mass="64823">MKSKKVSTTFTVLSMVAGMFLTPASAYAEPLASGQETVVDSSDVSTDDSVSEKTDSDSGASETPEKPEDSSSDTSKEPEEKDDSEDPAPTEPDVTPSVTPSVTPAPEPSKAPTPDASTSETKPKADSESTKKDANSSSTSTKDADPSSDNAAEAAAVEDWSQTINYENYIGKKDLRAGFARVDKVYAYAKVNTRLNVRESASTKSRIVGTLSPKALCYVISDSDQKWVYIESGDARGFVKSNYLQQGKTALTYVSRTGEDNMKLAEQVIDPEENEAFSYKKETVYDVTNSSGEGIITFAKQFVGNSYVWGGNSLTNGIDCSHFVWQILTRCGAYDGEYTTSYGWRSLGEEVKSLADAKAGDVVCYDGHVALYDGNGKIVEALNEDQGIVDTRKVDSDTILTIRRFTSNDEIGDTNAEKIWNYLRMHGFSKEGTAGIMGNIANEASTDLDPTLLESGSVKKSGLTGTQYTALVDAGSISREEVIHSSSLGIYSGGRYGYGLCGFTDPEIKSYLCKYTIDKGKSLGSISGQLDSLIAYLEKHNPSLLERLKTSDSVEDAATVFLREYEKCKDLDREEIERVSAAKQIYEVFQEYQSPVE</sequence>
<dbReference type="AlphaFoldDB" id="A0AAE3F627"/>
<feature type="signal peptide" evidence="6">
    <location>
        <begin position="1"/>
        <end position="28"/>
    </location>
</feature>
<feature type="compositionally biased region" description="Basic and acidic residues" evidence="5">
    <location>
        <begin position="63"/>
        <end position="79"/>
    </location>
</feature>
<feature type="compositionally biased region" description="Low complexity" evidence="5">
    <location>
        <begin position="37"/>
        <end position="48"/>
    </location>
</feature>
<dbReference type="SUPFAM" id="SSF54001">
    <property type="entry name" value="Cysteine proteinases"/>
    <property type="match status" value="1"/>
</dbReference>
<dbReference type="PANTHER" id="PTHR47359">
    <property type="entry name" value="PEPTIDOGLYCAN DL-ENDOPEPTIDASE CWLO"/>
    <property type="match status" value="1"/>
</dbReference>
<dbReference type="InterPro" id="IPR051794">
    <property type="entry name" value="PG_Endopeptidase_C40"/>
</dbReference>
<dbReference type="GO" id="GO:0008234">
    <property type="term" value="F:cysteine-type peptidase activity"/>
    <property type="evidence" value="ECO:0007669"/>
    <property type="project" value="UniProtKB-KW"/>
</dbReference>
<evidence type="ECO:0000256" key="3">
    <source>
        <dbReference type="ARBA" id="ARBA00022801"/>
    </source>
</evidence>
<evidence type="ECO:0000313" key="9">
    <source>
        <dbReference type="EMBL" id="MCG4767294.1"/>
    </source>
</evidence>
<dbReference type="PROSITE" id="PS51781">
    <property type="entry name" value="SH3B"/>
    <property type="match status" value="1"/>
</dbReference>
<dbReference type="EMBL" id="JAKNFS010000040">
    <property type="protein sequence ID" value="MCG4767294.1"/>
    <property type="molecule type" value="Genomic_DNA"/>
</dbReference>
<dbReference type="Proteomes" id="UP001199915">
    <property type="component" value="Unassembled WGS sequence"/>
</dbReference>
<evidence type="ECO:0000256" key="2">
    <source>
        <dbReference type="ARBA" id="ARBA00022670"/>
    </source>
</evidence>
<protein>
    <submittedName>
        <fullName evidence="9">Phage tail tip lysozyme</fullName>
    </submittedName>
</protein>
<evidence type="ECO:0000256" key="4">
    <source>
        <dbReference type="ARBA" id="ARBA00022807"/>
    </source>
</evidence>
<dbReference type="Pfam" id="PF00877">
    <property type="entry name" value="NLPC_P60"/>
    <property type="match status" value="1"/>
</dbReference>
<evidence type="ECO:0000313" key="10">
    <source>
        <dbReference type="Proteomes" id="UP001199915"/>
    </source>
</evidence>
<evidence type="ECO:0000256" key="5">
    <source>
        <dbReference type="SAM" id="MobiDB-lite"/>
    </source>
</evidence>
<dbReference type="InterPro" id="IPR003646">
    <property type="entry name" value="SH3-like_bac-type"/>
</dbReference>
<dbReference type="Pfam" id="PF18013">
    <property type="entry name" value="Phage_lysozyme2"/>
    <property type="match status" value="1"/>
</dbReference>
<dbReference type="GO" id="GO:0006508">
    <property type="term" value="P:proteolysis"/>
    <property type="evidence" value="ECO:0007669"/>
    <property type="project" value="UniProtKB-KW"/>
</dbReference>
<comment type="similarity">
    <text evidence="1">Belongs to the peptidase C40 family.</text>
</comment>
<feature type="compositionally biased region" description="Low complexity" evidence="5">
    <location>
        <begin position="91"/>
        <end position="102"/>
    </location>
</feature>
<evidence type="ECO:0000259" key="7">
    <source>
        <dbReference type="PROSITE" id="PS51781"/>
    </source>
</evidence>
<gene>
    <name evidence="9" type="ORF">L0N21_17580</name>
</gene>
<keyword evidence="4" id="KW-0788">Thiol protease</keyword>
<dbReference type="InterPro" id="IPR038765">
    <property type="entry name" value="Papain-like_cys_pep_sf"/>
</dbReference>
<proteinExistence type="inferred from homology"/>
<feature type="chain" id="PRO_5042094882" evidence="6">
    <location>
        <begin position="29"/>
        <end position="597"/>
    </location>
</feature>
<dbReference type="InterPro" id="IPR000064">
    <property type="entry name" value="NLP_P60_dom"/>
</dbReference>
<comment type="caution">
    <text evidence="9">The sequence shown here is derived from an EMBL/GenBank/DDBJ whole genome shotgun (WGS) entry which is preliminary data.</text>
</comment>
<dbReference type="PANTHER" id="PTHR47359:SF3">
    <property type="entry name" value="NLP_P60 DOMAIN-CONTAINING PROTEIN-RELATED"/>
    <property type="match status" value="1"/>
</dbReference>
<dbReference type="Gene3D" id="2.30.30.40">
    <property type="entry name" value="SH3 Domains"/>
    <property type="match status" value="1"/>
</dbReference>
<reference evidence="9" key="1">
    <citation type="submission" date="2022-01" db="EMBL/GenBank/DDBJ databases">
        <title>Collection of gut derived symbiotic bacterial strains cultured from healthy donors.</title>
        <authorList>
            <person name="Lin H."/>
            <person name="Kohout C."/>
            <person name="Waligurski E."/>
            <person name="Pamer E.G."/>
        </authorList>
    </citation>
    <scope>NUCLEOTIDE SEQUENCE</scope>
    <source>
        <strain evidence="9">DFI.5.49</strain>
    </source>
</reference>
<dbReference type="Gene3D" id="1.10.530.10">
    <property type="match status" value="1"/>
</dbReference>
<organism evidence="9 10">
    <name type="scientific">Fusicatenibacter saccharivorans</name>
    <dbReference type="NCBI Taxonomy" id="1150298"/>
    <lineage>
        <taxon>Bacteria</taxon>
        <taxon>Bacillati</taxon>
        <taxon>Bacillota</taxon>
        <taxon>Clostridia</taxon>
        <taxon>Lachnospirales</taxon>
        <taxon>Lachnospiraceae</taxon>
        <taxon>Fusicatenibacter</taxon>
    </lineage>
</organism>
<dbReference type="Gene3D" id="3.90.1720.10">
    <property type="entry name" value="endopeptidase domain like (from Nostoc punctiforme)"/>
    <property type="match status" value="1"/>
</dbReference>
<keyword evidence="6" id="KW-0732">Signal</keyword>